<gene>
    <name evidence="2" type="ORF">P691DRAFT_764785</name>
</gene>
<sequence>MDIYLFNDALAHLIKWIGADSFNKTDSNACEMLVKHIFKVAKDFNLVTIVTPPTPSPPPPCTRPHSDEEDIHMEPPAPTCMFSEAAMQTPAPLPMVATPPPPSTPVPSANPSPAAAMSSKPGPPPRPSFAEIIGIPYFKPRTTEPPNDQEIGDQLISSPIPTDLIEHAQFMCNLPKADSGTFWIDFMDSQ</sequence>
<feature type="region of interest" description="Disordered" evidence="1">
    <location>
        <begin position="91"/>
        <end position="128"/>
    </location>
</feature>
<reference evidence="2" key="1">
    <citation type="submission" date="2020-11" db="EMBL/GenBank/DDBJ databases">
        <authorList>
            <consortium name="DOE Joint Genome Institute"/>
            <person name="Ahrendt S."/>
            <person name="Riley R."/>
            <person name="Andreopoulos W."/>
            <person name="Labutti K."/>
            <person name="Pangilinan J."/>
            <person name="Ruiz-Duenas F.J."/>
            <person name="Barrasa J.M."/>
            <person name="Sanchez-Garcia M."/>
            <person name="Camarero S."/>
            <person name="Miyauchi S."/>
            <person name="Serrano A."/>
            <person name="Linde D."/>
            <person name="Babiker R."/>
            <person name="Drula E."/>
            <person name="Ayuso-Fernandez I."/>
            <person name="Pacheco R."/>
            <person name="Padilla G."/>
            <person name="Ferreira P."/>
            <person name="Barriuso J."/>
            <person name="Kellner H."/>
            <person name="Castanera R."/>
            <person name="Alfaro M."/>
            <person name="Ramirez L."/>
            <person name="Pisabarro A.G."/>
            <person name="Kuo A."/>
            <person name="Tritt A."/>
            <person name="Lipzen A."/>
            <person name="He G."/>
            <person name="Yan M."/>
            <person name="Ng V."/>
            <person name="Cullen D."/>
            <person name="Martin F."/>
            <person name="Rosso M.-N."/>
            <person name="Henrissat B."/>
            <person name="Hibbett D."/>
            <person name="Martinez A.T."/>
            <person name="Grigoriev I.V."/>
        </authorList>
    </citation>
    <scope>NUCLEOTIDE SEQUENCE</scope>
    <source>
        <strain evidence="2">MF-IS2</strain>
    </source>
</reference>
<dbReference type="Proteomes" id="UP000807342">
    <property type="component" value="Unassembled WGS sequence"/>
</dbReference>
<feature type="compositionally biased region" description="Pro residues" evidence="1">
    <location>
        <begin position="91"/>
        <end position="110"/>
    </location>
</feature>
<dbReference type="EMBL" id="MU151550">
    <property type="protein sequence ID" value="KAF9442893.1"/>
    <property type="molecule type" value="Genomic_DNA"/>
</dbReference>
<organism evidence="2 3">
    <name type="scientific">Macrolepiota fuliginosa MF-IS2</name>
    <dbReference type="NCBI Taxonomy" id="1400762"/>
    <lineage>
        <taxon>Eukaryota</taxon>
        <taxon>Fungi</taxon>
        <taxon>Dikarya</taxon>
        <taxon>Basidiomycota</taxon>
        <taxon>Agaricomycotina</taxon>
        <taxon>Agaricomycetes</taxon>
        <taxon>Agaricomycetidae</taxon>
        <taxon>Agaricales</taxon>
        <taxon>Agaricineae</taxon>
        <taxon>Agaricaceae</taxon>
        <taxon>Macrolepiota</taxon>
    </lineage>
</organism>
<dbReference type="AlphaFoldDB" id="A0A9P5X154"/>
<dbReference type="OrthoDB" id="3063088at2759"/>
<protein>
    <submittedName>
        <fullName evidence="2">Uncharacterized protein</fullName>
    </submittedName>
</protein>
<feature type="compositionally biased region" description="Low complexity" evidence="1">
    <location>
        <begin position="111"/>
        <end position="120"/>
    </location>
</feature>
<evidence type="ECO:0000256" key="1">
    <source>
        <dbReference type="SAM" id="MobiDB-lite"/>
    </source>
</evidence>
<accession>A0A9P5X154</accession>
<keyword evidence="3" id="KW-1185">Reference proteome</keyword>
<comment type="caution">
    <text evidence="2">The sequence shown here is derived from an EMBL/GenBank/DDBJ whole genome shotgun (WGS) entry which is preliminary data.</text>
</comment>
<name>A0A9P5X154_9AGAR</name>
<evidence type="ECO:0000313" key="2">
    <source>
        <dbReference type="EMBL" id="KAF9442893.1"/>
    </source>
</evidence>
<evidence type="ECO:0000313" key="3">
    <source>
        <dbReference type="Proteomes" id="UP000807342"/>
    </source>
</evidence>
<proteinExistence type="predicted"/>